<organism evidence="3">
    <name type="scientific">Methanothrix harundinacea</name>
    <dbReference type="NCBI Taxonomy" id="301375"/>
    <lineage>
        <taxon>Archaea</taxon>
        <taxon>Methanobacteriati</taxon>
        <taxon>Methanobacteriota</taxon>
        <taxon>Stenosarchaea group</taxon>
        <taxon>Methanomicrobia</taxon>
        <taxon>Methanotrichales</taxon>
        <taxon>Methanotrichaceae</taxon>
        <taxon>Methanothrix</taxon>
    </lineage>
</organism>
<dbReference type="AlphaFoldDB" id="E7EAP9"/>
<dbReference type="GO" id="GO:0050661">
    <property type="term" value="F:NADP binding"/>
    <property type="evidence" value="ECO:0007669"/>
    <property type="project" value="InterPro"/>
</dbReference>
<dbReference type="GO" id="GO:0006740">
    <property type="term" value="P:NADPH regeneration"/>
    <property type="evidence" value="ECO:0007669"/>
    <property type="project" value="InterPro"/>
</dbReference>
<dbReference type="EMBL" id="HQ625042">
    <property type="protein sequence ID" value="ADU53757.1"/>
    <property type="molecule type" value="Genomic_DNA"/>
</dbReference>
<feature type="domain" description="Pyrroline-5-carboxylate reductase catalytic N-terminal" evidence="2">
    <location>
        <begin position="16"/>
        <end position="115"/>
    </location>
</feature>
<proteinExistence type="predicted"/>
<dbReference type="GO" id="GO:0052851">
    <property type="term" value="F:ferric-chelate reductase (NADPH) activity"/>
    <property type="evidence" value="ECO:0007669"/>
    <property type="project" value="TreeGrafter"/>
</dbReference>
<keyword evidence="1" id="KW-0560">Oxidoreductase</keyword>
<protein>
    <submittedName>
        <fullName evidence="3">NADPH-dependent F420 reductase</fullName>
    </submittedName>
</protein>
<dbReference type="PANTHER" id="PTHR14239">
    <property type="entry name" value="DUDULIN-RELATED"/>
    <property type="match status" value="1"/>
</dbReference>
<dbReference type="OMA" id="PAKDPWD"/>
<dbReference type="InterPro" id="IPR036291">
    <property type="entry name" value="NAD(P)-bd_dom_sf"/>
</dbReference>
<dbReference type="GO" id="GO:0005886">
    <property type="term" value="C:plasma membrane"/>
    <property type="evidence" value="ECO:0007669"/>
    <property type="project" value="TreeGrafter"/>
</dbReference>
<name>E7EAP9_9EURY</name>
<evidence type="ECO:0000256" key="1">
    <source>
        <dbReference type="ARBA" id="ARBA00023002"/>
    </source>
</evidence>
<dbReference type="InterPro" id="IPR010185">
    <property type="entry name" value="NpdG"/>
</dbReference>
<dbReference type="GO" id="GO:0008823">
    <property type="term" value="F:cupric reductase (NADH) activity"/>
    <property type="evidence" value="ECO:0007669"/>
    <property type="project" value="TreeGrafter"/>
</dbReference>
<dbReference type="NCBIfam" id="TIGR01915">
    <property type="entry name" value="npdG"/>
    <property type="match status" value="1"/>
</dbReference>
<sequence length="234" mass="25221">MANDKIKWIRDWLYMKIAVVGGTGDCGQGFIKRWAGEHEIVIGSRKADKAEAAAAELTRFLKSRGIDSRIKGMDNAAAIEASDLVVLSVPYNFVESMTSNLRESYGDQIVISPVVPMARVGRHFEYTPPAQGSAALLARDLLPPSVRVVAAFHTISYAAFQELDLTLGGDVLIVGDDPEAKEVVADLVRVVKDLRPLDGGPLELAAQVEGLTPLLLNIGRLNKIKNAGINVVSC</sequence>
<dbReference type="InterPro" id="IPR051267">
    <property type="entry name" value="STEAP_metalloreductase"/>
</dbReference>
<dbReference type="GO" id="GO:0070967">
    <property type="term" value="F:coenzyme F420 binding"/>
    <property type="evidence" value="ECO:0007669"/>
    <property type="project" value="InterPro"/>
</dbReference>
<reference evidence="3" key="1">
    <citation type="submission" date="2010-11" db="EMBL/GenBank/DDBJ databases">
        <title>Morphology change in Methanosaeta harundinacea.</title>
        <authorList>
            <person name="Zhu J.X."/>
            <person name="Zhang G.S."/>
            <person name="Dong X.Z."/>
        </authorList>
    </citation>
    <scope>NUCLEOTIDE SEQUENCE</scope>
    <source>
        <strain evidence="3">6Ac</strain>
    </source>
</reference>
<evidence type="ECO:0000259" key="2">
    <source>
        <dbReference type="Pfam" id="PF03807"/>
    </source>
</evidence>
<dbReference type="Gene3D" id="3.40.50.720">
    <property type="entry name" value="NAD(P)-binding Rossmann-like Domain"/>
    <property type="match status" value="1"/>
</dbReference>
<dbReference type="PANTHER" id="PTHR14239:SF0">
    <property type="entry name" value="F420-DEPENDENT NADP REDUCTASE"/>
    <property type="match status" value="1"/>
</dbReference>
<dbReference type="GO" id="GO:0016651">
    <property type="term" value="F:oxidoreductase activity, acting on NAD(P)H"/>
    <property type="evidence" value="ECO:0007669"/>
    <property type="project" value="InterPro"/>
</dbReference>
<dbReference type="InterPro" id="IPR028939">
    <property type="entry name" value="P5C_Rdtase_cat_N"/>
</dbReference>
<dbReference type="GO" id="GO:0015677">
    <property type="term" value="P:copper ion import"/>
    <property type="evidence" value="ECO:0007669"/>
    <property type="project" value="TreeGrafter"/>
</dbReference>
<evidence type="ECO:0000313" key="3">
    <source>
        <dbReference type="EMBL" id="ADU53757.1"/>
    </source>
</evidence>
<accession>E7EAP9</accession>
<dbReference type="Pfam" id="PF03807">
    <property type="entry name" value="F420_oxidored"/>
    <property type="match status" value="1"/>
</dbReference>
<dbReference type="SUPFAM" id="SSF51735">
    <property type="entry name" value="NAD(P)-binding Rossmann-fold domains"/>
    <property type="match status" value="1"/>
</dbReference>